<reference evidence="2" key="1">
    <citation type="submission" date="2018-05" db="EMBL/GenBank/DDBJ databases">
        <authorList>
            <person name="Lanie J.A."/>
            <person name="Ng W.-L."/>
            <person name="Kazmierczak K.M."/>
            <person name="Andrzejewski T.M."/>
            <person name="Davidsen T.M."/>
            <person name="Wayne K.J."/>
            <person name="Tettelin H."/>
            <person name="Glass J.I."/>
            <person name="Rusch D."/>
            <person name="Podicherti R."/>
            <person name="Tsui H.-C.T."/>
            <person name="Winkler M.E."/>
        </authorList>
    </citation>
    <scope>NUCLEOTIDE SEQUENCE</scope>
</reference>
<protein>
    <recommendedName>
        <fullName evidence="1">VWFA domain-containing protein</fullName>
    </recommendedName>
</protein>
<sequence>MAVRERSSIHGADTQFLDPSVLSRIGNLELLARTVVDGFLQGIHRSPHLGMSLDFAEHREYMRGDDIRRIDWRLFARTDRFYVKLFEAETAADFMVALDISKSMSFGTHSVTKLDYARYLAAALSFFSQRQRDRVGLATFDHEIVDYIPPSTRHLQRVLHTLVNAEPGRPGVLRDPLMSLGDNLHHRGITLIISDFYEEPEQAVDAIRHLRARGHDVIVFHVLDPAELEFPFETAASFRDMESAEMIPIVPDKLVAEYRARISEHTEELEQLFTGSRIDYTVVDTSKPLDYALFQYLTSREKMARVR</sequence>
<gene>
    <name evidence="2" type="ORF">METZ01_LOCUS26068</name>
</gene>
<dbReference type="Pfam" id="PF01882">
    <property type="entry name" value="DUF58"/>
    <property type="match status" value="1"/>
</dbReference>
<name>A0A381Q2S9_9ZZZZ</name>
<dbReference type="PANTHER" id="PTHR33608">
    <property type="entry name" value="BLL2464 PROTEIN"/>
    <property type="match status" value="1"/>
</dbReference>
<dbReference type="Gene3D" id="3.40.50.410">
    <property type="entry name" value="von Willebrand factor, type A domain"/>
    <property type="match status" value="1"/>
</dbReference>
<organism evidence="2">
    <name type="scientific">marine metagenome</name>
    <dbReference type="NCBI Taxonomy" id="408172"/>
    <lineage>
        <taxon>unclassified sequences</taxon>
        <taxon>metagenomes</taxon>
        <taxon>ecological metagenomes</taxon>
    </lineage>
</organism>
<dbReference type="CDD" id="cd00198">
    <property type="entry name" value="vWFA"/>
    <property type="match status" value="1"/>
</dbReference>
<proteinExistence type="predicted"/>
<dbReference type="PANTHER" id="PTHR33608:SF7">
    <property type="entry name" value="DUF58 DOMAIN-CONTAINING PROTEIN"/>
    <property type="match status" value="1"/>
</dbReference>
<evidence type="ECO:0000313" key="2">
    <source>
        <dbReference type="EMBL" id="SUZ73214.1"/>
    </source>
</evidence>
<dbReference type="InterPro" id="IPR036465">
    <property type="entry name" value="vWFA_dom_sf"/>
</dbReference>
<accession>A0A381Q2S9</accession>
<evidence type="ECO:0000259" key="1">
    <source>
        <dbReference type="SMART" id="SM00327"/>
    </source>
</evidence>
<dbReference type="AlphaFoldDB" id="A0A381Q2S9"/>
<dbReference type="SMART" id="SM00327">
    <property type="entry name" value="VWA"/>
    <property type="match status" value="1"/>
</dbReference>
<feature type="domain" description="VWFA" evidence="1">
    <location>
        <begin position="91"/>
        <end position="266"/>
    </location>
</feature>
<dbReference type="InterPro" id="IPR002881">
    <property type="entry name" value="DUF58"/>
</dbReference>
<dbReference type="EMBL" id="UINC01001172">
    <property type="protein sequence ID" value="SUZ73214.1"/>
    <property type="molecule type" value="Genomic_DNA"/>
</dbReference>
<dbReference type="InterPro" id="IPR002035">
    <property type="entry name" value="VWF_A"/>
</dbReference>
<dbReference type="SUPFAM" id="SSF53300">
    <property type="entry name" value="vWA-like"/>
    <property type="match status" value="1"/>
</dbReference>